<evidence type="ECO:0000313" key="4">
    <source>
        <dbReference type="Proteomes" id="UP000291343"/>
    </source>
</evidence>
<feature type="compositionally biased region" description="Polar residues" evidence="1">
    <location>
        <begin position="747"/>
        <end position="756"/>
    </location>
</feature>
<feature type="region of interest" description="Disordered" evidence="1">
    <location>
        <begin position="1341"/>
        <end position="1396"/>
    </location>
</feature>
<dbReference type="SMR" id="A0A482XQ90"/>
<feature type="compositionally biased region" description="Basic and acidic residues" evidence="1">
    <location>
        <begin position="97"/>
        <end position="111"/>
    </location>
</feature>
<feature type="region of interest" description="Disordered" evidence="1">
    <location>
        <begin position="953"/>
        <end position="1038"/>
    </location>
</feature>
<feature type="compositionally biased region" description="Polar residues" evidence="1">
    <location>
        <begin position="1275"/>
        <end position="1301"/>
    </location>
</feature>
<feature type="compositionally biased region" description="Low complexity" evidence="1">
    <location>
        <begin position="645"/>
        <end position="654"/>
    </location>
</feature>
<reference evidence="3 4" key="1">
    <citation type="journal article" date="2017" name="Gigascience">
        <title>Genome sequence of the small brown planthopper, Laodelphax striatellus.</title>
        <authorList>
            <person name="Zhu J."/>
            <person name="Jiang F."/>
            <person name="Wang X."/>
            <person name="Yang P."/>
            <person name="Bao Y."/>
            <person name="Zhao W."/>
            <person name="Wang W."/>
            <person name="Lu H."/>
            <person name="Wang Q."/>
            <person name="Cui N."/>
            <person name="Li J."/>
            <person name="Chen X."/>
            <person name="Luo L."/>
            <person name="Yu J."/>
            <person name="Kang L."/>
            <person name="Cui F."/>
        </authorList>
    </citation>
    <scope>NUCLEOTIDE SEQUENCE [LARGE SCALE GENOMIC DNA]</scope>
    <source>
        <strain evidence="3">Lst14</strain>
    </source>
</reference>
<dbReference type="InParanoid" id="A0A482XQ90"/>
<feature type="region of interest" description="Disordered" evidence="1">
    <location>
        <begin position="728"/>
        <end position="873"/>
    </location>
</feature>
<feature type="compositionally biased region" description="Polar residues" evidence="1">
    <location>
        <begin position="1427"/>
        <end position="1438"/>
    </location>
</feature>
<name>A0A482XQ90_LAOST</name>
<feature type="compositionally biased region" description="Basic and acidic residues" evidence="1">
    <location>
        <begin position="1463"/>
        <end position="1473"/>
    </location>
</feature>
<feature type="compositionally biased region" description="Low complexity" evidence="1">
    <location>
        <begin position="214"/>
        <end position="223"/>
    </location>
</feature>
<feature type="compositionally biased region" description="Basic and acidic residues" evidence="1">
    <location>
        <begin position="302"/>
        <end position="316"/>
    </location>
</feature>
<feature type="region of interest" description="Disordered" evidence="1">
    <location>
        <begin position="193"/>
        <end position="252"/>
    </location>
</feature>
<dbReference type="EMBL" id="QKKF02002906">
    <property type="protein sequence ID" value="RZF47956.1"/>
    <property type="molecule type" value="Genomic_DNA"/>
</dbReference>
<feature type="compositionally biased region" description="Polar residues" evidence="1">
    <location>
        <begin position="1615"/>
        <end position="1641"/>
    </location>
</feature>
<feature type="compositionally biased region" description="Low complexity" evidence="1">
    <location>
        <begin position="1697"/>
        <end position="1712"/>
    </location>
</feature>
<dbReference type="Proteomes" id="UP000291343">
    <property type="component" value="Unassembled WGS sequence"/>
</dbReference>
<sequence>MESCGGSGGGKPWTTSTIIESRGKWSLGADVELLRHLQAFSERLTGQLESTSQALDSLEADLASTCVGVHLVSNHFLSLADSQFVENRVYDDEEPTEDSKPSSDPVKKSREEEEADCFSKRKSAITNGLDVLRANFIPVEIPNIDSDDDDDVDDDGAPIGIVYKPVNPFESRPLPHLIGSKEFLTDPYVGIKSRLTDDEEDDDDEDDEDGGESSGKSSASKAFSVHEDSEPESDRVNVESVSEIKPDTSKELSFAEHLSARLEGMRVEGKLDASSDDSLPSVAPIKLPTTIPTPYEPVVRPYDNKADRYYDNGFDDRYEDYDDSIFARNSSDPPPDNDFDEEDLFLPNDDRNLESPLWGRSNQPTVPHKQNLIRDLENKLKKDSQPPDLSVVDKNNSSTSSSPRNRNMNRPSDLFSDNVNEEPDSLFSAGKPVSEPVKKKMPAGAVSIFGSNVDPFKNNSKTEKDTTNRAPIRKKPDIVSSLKSNNSDDMDDEDSLFTSGLEKTSSKNSSTKLSDSFHDDNLSIRSNKSGLFESDSLPPPSSTKAIDDLFKDIDEENDDDDDLFSSYFTKSKKEKPSSAGRGEDIFSSSTSSKPKAVVDDLFGDFKDDLFATVKDKSKPASTEKKANIGSTKVSNLFSDSDSDSEFISSKKSTSIPPPPKQQLPSKSLFHDDDSQNVTDDIFSVVPSLTSKNVGVVKTGDNLKQGNTDELFGSSVKDTVVSVDKKDLFKEIDNSESKPKAVPPVKQSLPTAKNTVSIFDDTDSDGDDGLFSISTSKKTSKPKSMDDDLFSQPSTKLPDKQISSSDSKQGAQHTSSKLDKSSEDNSKPFLIEKDNIASIDNPPSKSVVDLNVPPHPSISEKTEEDDCDDLFSTNTSANVETKTAIPKFEDSKNNQRIDKKEESIAAVVDDPLFDESFNITASIKTKTNSDGPAVARSSADSLFGGIDDDSTDIFSSMGKPGFKSSKSNNEKTVSSVPSSNVTNKIEDGSLSVLNDDDDDGLFINKKTSNSSTSQPLLVDRKSTATSGEKELFSESSSVDQKAKVDLQKDDTVEVIVPPKVPVEEIFIENQPEDLDFLPTTEPLLPKSTIKSTVESDPLFCQETDIAPNLPVKPQPPSKPSKPVLPEKSSKPTPPRTLDLPDPILCDERVSDATDGGIISTESKVESPKKITPGKLNLQKTLNIDPRALLPGAQPKFKKPSNEDVLGEKSESKLPVPTLIGGGNLKPEPSNKVSPSGVLTNVNKDRARIQAKRRPPTRKARIEALRHSTFEEDETDNSSSIATQSLADQTSSSVEPSNVLSPSTDEEDLFGVPPLDLPADYSKVSTSPGDLFAVPTTLLSPGLSITDNKYTVSDDSSNKPANKGNADIFENSEDTLHSIPSAGFDDDPPEIDNTNKDDFYNNSSLGLFDDDLVGNTSNFEVVGVSDKNVSSNMKIPSDTNIKSEDENSDIFSTKPREETPDEDRDLFFNKPKENMPKMFQSQISKSEDENSDLFSTKPREETPDEDTDLFFNKSKENILETSTSKSLAETNKVNEDPSDSDLNISKKVVPTVLSDEEDLFSTASLKKDENVAEKSVGLSSSTSETKDVSKKVTQSLFSSDDNDDIFQTAAPKLKPMNNDSKIKPSSSKVGSEATVSSKINPSSLFEDDDEDLFGGKPKTIPSKPQATVTKPSSENKLFHDPVAKSKTSIFDDEDDDSDIFSTSKASVSKAASKSVSKKSTDLNSRPSTSRLSKTDSKSFIDPLSNLDNNQ</sequence>
<feature type="compositionally biased region" description="Pro residues" evidence="1">
    <location>
        <begin position="1109"/>
        <end position="1118"/>
    </location>
</feature>
<feature type="compositionally biased region" description="Basic and acidic residues" evidence="1">
    <location>
        <begin position="616"/>
        <end position="626"/>
    </location>
</feature>
<dbReference type="Pfam" id="PF15255">
    <property type="entry name" value="CAP-ZIP_m"/>
    <property type="match status" value="1"/>
</dbReference>
<gene>
    <name evidence="3" type="ORF">LSTR_LSTR008760</name>
</gene>
<feature type="domain" description="FAM21/CAPZIP" evidence="2">
    <location>
        <begin position="1175"/>
        <end position="1288"/>
    </location>
</feature>
<feature type="region of interest" description="Disordered" evidence="1">
    <location>
        <begin position="1097"/>
        <end position="1172"/>
    </location>
</feature>
<feature type="compositionally biased region" description="Polar residues" evidence="1">
    <location>
        <begin position="1341"/>
        <end position="1358"/>
    </location>
</feature>
<feature type="compositionally biased region" description="Basic and acidic residues" evidence="1">
    <location>
        <begin position="372"/>
        <end position="385"/>
    </location>
</feature>
<dbReference type="OrthoDB" id="751084at2759"/>
<proteinExistence type="predicted"/>
<keyword evidence="4" id="KW-1185">Reference proteome</keyword>
<organism evidence="3 4">
    <name type="scientific">Laodelphax striatellus</name>
    <name type="common">Small brown planthopper</name>
    <name type="synonym">Delphax striatella</name>
    <dbReference type="NCBI Taxonomy" id="195883"/>
    <lineage>
        <taxon>Eukaryota</taxon>
        <taxon>Metazoa</taxon>
        <taxon>Ecdysozoa</taxon>
        <taxon>Arthropoda</taxon>
        <taxon>Hexapoda</taxon>
        <taxon>Insecta</taxon>
        <taxon>Pterygota</taxon>
        <taxon>Neoptera</taxon>
        <taxon>Paraneoptera</taxon>
        <taxon>Hemiptera</taxon>
        <taxon>Auchenorrhyncha</taxon>
        <taxon>Fulgoroidea</taxon>
        <taxon>Delphacidae</taxon>
        <taxon>Criomorphinae</taxon>
        <taxon>Laodelphax</taxon>
    </lineage>
</organism>
<comment type="caution">
    <text evidence="3">The sequence shown here is derived from an EMBL/GenBank/DDBJ whole genome shotgun (WGS) entry which is preliminary data.</text>
</comment>
<feature type="compositionally biased region" description="Basic and acidic residues" evidence="1">
    <location>
        <begin position="815"/>
        <end position="834"/>
    </location>
</feature>
<feature type="compositionally biased region" description="Basic and acidic residues" evidence="1">
    <location>
        <begin position="224"/>
        <end position="252"/>
    </location>
</feature>
<dbReference type="FunCoup" id="A0A482XQ90">
    <property type="interactions" value="857"/>
</dbReference>
<feature type="compositionally biased region" description="Basic residues" evidence="1">
    <location>
        <begin position="1247"/>
        <end position="1257"/>
    </location>
</feature>
<feature type="region of interest" description="Disordered" evidence="1">
    <location>
        <begin position="90"/>
        <end position="114"/>
    </location>
</feature>
<feature type="compositionally biased region" description="Acidic residues" evidence="1">
    <location>
        <begin position="335"/>
        <end position="344"/>
    </location>
</feature>
<evidence type="ECO:0000256" key="1">
    <source>
        <dbReference type="SAM" id="MobiDB-lite"/>
    </source>
</evidence>
<feature type="compositionally biased region" description="Polar residues" evidence="1">
    <location>
        <begin position="1229"/>
        <end position="1240"/>
    </location>
</feature>
<dbReference type="STRING" id="195883.A0A482XQ90"/>
<feature type="compositionally biased region" description="Acidic residues" evidence="1">
    <location>
        <begin position="197"/>
        <end position="211"/>
    </location>
</feature>
<feature type="compositionally biased region" description="Basic and acidic residues" evidence="1">
    <location>
        <begin position="1258"/>
        <end position="1268"/>
    </location>
</feature>
<feature type="compositionally biased region" description="Low complexity" evidence="1">
    <location>
        <begin position="395"/>
        <end position="412"/>
    </location>
</feature>
<feature type="compositionally biased region" description="Low complexity" evidence="1">
    <location>
        <begin position="971"/>
        <end position="982"/>
    </location>
</feature>
<feature type="compositionally biased region" description="Polar residues" evidence="1">
    <location>
        <begin position="790"/>
        <end position="814"/>
    </location>
</feature>
<feature type="region of interest" description="Disordered" evidence="1">
    <location>
        <begin position="1565"/>
        <end position="1748"/>
    </location>
</feature>
<feature type="region of interest" description="Disordered" evidence="1">
    <location>
        <begin position="1427"/>
        <end position="1541"/>
    </location>
</feature>
<feature type="compositionally biased region" description="Basic and acidic residues" evidence="1">
    <location>
        <begin position="728"/>
        <end position="738"/>
    </location>
</feature>
<dbReference type="InterPro" id="IPR029341">
    <property type="entry name" value="FAM21/CAPZIP"/>
</dbReference>
<feature type="compositionally biased region" description="Polar residues" evidence="1">
    <location>
        <begin position="1004"/>
        <end position="1014"/>
    </location>
</feature>
<feature type="region of interest" description="Disordered" evidence="1">
    <location>
        <begin position="269"/>
        <end position="595"/>
    </location>
</feature>
<evidence type="ECO:0000259" key="2">
    <source>
        <dbReference type="Pfam" id="PF15255"/>
    </source>
</evidence>
<feature type="compositionally biased region" description="Polar residues" evidence="1">
    <location>
        <begin position="1517"/>
        <end position="1529"/>
    </location>
</feature>
<feature type="compositionally biased region" description="Acidic residues" evidence="1">
    <location>
        <begin position="553"/>
        <end position="563"/>
    </location>
</feature>
<feature type="compositionally biased region" description="Polar residues" evidence="1">
    <location>
        <begin position="1660"/>
        <end position="1673"/>
    </location>
</feature>
<feature type="compositionally biased region" description="Polar residues" evidence="1">
    <location>
        <begin position="1719"/>
        <end position="1729"/>
    </location>
</feature>
<accession>A0A482XQ90</accession>
<feature type="region of interest" description="Disordered" evidence="1">
    <location>
        <begin position="1187"/>
        <end position="1325"/>
    </location>
</feature>
<evidence type="ECO:0000313" key="3">
    <source>
        <dbReference type="EMBL" id="RZF47956.1"/>
    </source>
</evidence>
<protein>
    <recommendedName>
        <fullName evidence="2">FAM21/CAPZIP domain-containing protein</fullName>
    </recommendedName>
</protein>
<feature type="compositionally biased region" description="Basic and acidic residues" evidence="1">
    <location>
        <begin position="1017"/>
        <end position="1031"/>
    </location>
</feature>
<feature type="compositionally biased region" description="Basic and acidic residues" evidence="1">
    <location>
        <begin position="1198"/>
        <end position="1210"/>
    </location>
</feature>
<feature type="region of interest" description="Disordered" evidence="1">
    <location>
        <begin position="616"/>
        <end position="672"/>
    </location>
</feature>